<dbReference type="Proteomes" id="UP000664654">
    <property type="component" value="Unassembled WGS sequence"/>
</dbReference>
<dbReference type="GO" id="GO:0016811">
    <property type="term" value="F:hydrolase activity, acting on carbon-nitrogen (but not peptide) bonds, in linear amides"/>
    <property type="evidence" value="ECO:0007669"/>
    <property type="project" value="TreeGrafter"/>
</dbReference>
<accession>A0A939DNS6</accession>
<protein>
    <submittedName>
        <fullName evidence="6">Creatininase family protein</fullName>
    </submittedName>
</protein>
<dbReference type="EMBL" id="JAFKCV010000006">
    <property type="protein sequence ID" value="MBN7825995.1"/>
    <property type="molecule type" value="Genomic_DNA"/>
</dbReference>
<keyword evidence="3" id="KW-0378">Hydrolase</keyword>
<sequence>MKLVTASWMEIDSYLTQSKSILIPIGSIEQHGPNGLLGTDALCPEIIAGEAESLTPMLIGPTFSVGCAQHHLGFAGTITLRPSTMIQSLVDWVASLRRHGFERLYFLNGHGGNVATIQAAFAEIYAGISFSAEPPAPLELKLQNWWQLPGVAELCREIYPQGDGMHATASEVAVTYAAYPQAQKQVSMSPRIAPTGRISHAHAYRERFADGRIGSDPAQASVEAGEKIIARAAESLVREYASFDSGQVER</sequence>
<dbReference type="Gene3D" id="3.40.50.10310">
    <property type="entry name" value="Creatininase"/>
    <property type="match status" value="1"/>
</dbReference>
<dbReference type="GO" id="GO:0046872">
    <property type="term" value="F:metal ion binding"/>
    <property type="evidence" value="ECO:0007669"/>
    <property type="project" value="UniProtKB-KW"/>
</dbReference>
<evidence type="ECO:0000256" key="2">
    <source>
        <dbReference type="ARBA" id="ARBA00022723"/>
    </source>
</evidence>
<gene>
    <name evidence="6" type="ORF">J0A66_12225</name>
</gene>
<evidence type="ECO:0000256" key="3">
    <source>
        <dbReference type="ARBA" id="ARBA00022801"/>
    </source>
</evidence>
<dbReference type="AlphaFoldDB" id="A0A939DNS6"/>
<dbReference type="SUPFAM" id="SSF102215">
    <property type="entry name" value="Creatininase"/>
    <property type="match status" value="1"/>
</dbReference>
<proteinExistence type="inferred from homology"/>
<reference evidence="6" key="1">
    <citation type="submission" date="2021-03" db="EMBL/GenBank/DDBJ databases">
        <title>novel species isolated from a fishpond in China.</title>
        <authorList>
            <person name="Lu H."/>
            <person name="Cai Z."/>
        </authorList>
    </citation>
    <scope>NUCLEOTIDE SEQUENCE</scope>
    <source>
        <strain evidence="6">JCM 30855</strain>
    </source>
</reference>
<keyword evidence="4" id="KW-0862">Zinc</keyword>
<keyword evidence="2" id="KW-0479">Metal-binding</keyword>
<comment type="caution">
    <text evidence="6">The sequence shown here is derived from an EMBL/GenBank/DDBJ whole genome shotgun (WGS) entry which is preliminary data.</text>
</comment>
<evidence type="ECO:0000313" key="7">
    <source>
        <dbReference type="Proteomes" id="UP000664654"/>
    </source>
</evidence>
<comment type="similarity">
    <text evidence="5">Belongs to the creatininase superfamily.</text>
</comment>
<evidence type="ECO:0000256" key="1">
    <source>
        <dbReference type="ARBA" id="ARBA00001947"/>
    </source>
</evidence>
<dbReference type="RefSeq" id="WP_206574105.1">
    <property type="nucleotide sequence ID" value="NZ_JAFKCV010000006.1"/>
</dbReference>
<organism evidence="6 7">
    <name type="scientific">Bowmanella dokdonensis</name>
    <dbReference type="NCBI Taxonomy" id="751969"/>
    <lineage>
        <taxon>Bacteria</taxon>
        <taxon>Pseudomonadati</taxon>
        <taxon>Pseudomonadota</taxon>
        <taxon>Gammaproteobacteria</taxon>
        <taxon>Alteromonadales</taxon>
        <taxon>Alteromonadaceae</taxon>
        <taxon>Bowmanella</taxon>
    </lineage>
</organism>
<dbReference type="PANTHER" id="PTHR35005:SF1">
    <property type="entry name" value="2-AMINO-5-FORMYLAMINO-6-RIBOSYLAMINOPYRIMIDIN-4(3H)-ONE 5'-MONOPHOSPHATE DEFORMYLASE"/>
    <property type="match status" value="1"/>
</dbReference>
<evidence type="ECO:0000313" key="6">
    <source>
        <dbReference type="EMBL" id="MBN7825995.1"/>
    </source>
</evidence>
<evidence type="ECO:0000256" key="4">
    <source>
        <dbReference type="ARBA" id="ARBA00022833"/>
    </source>
</evidence>
<dbReference type="InterPro" id="IPR024087">
    <property type="entry name" value="Creatininase-like_sf"/>
</dbReference>
<evidence type="ECO:0000256" key="5">
    <source>
        <dbReference type="ARBA" id="ARBA00024029"/>
    </source>
</evidence>
<dbReference type="InterPro" id="IPR003785">
    <property type="entry name" value="Creatininase/forma_Hydrolase"/>
</dbReference>
<dbReference type="Pfam" id="PF02633">
    <property type="entry name" value="Creatininase"/>
    <property type="match status" value="1"/>
</dbReference>
<dbReference type="GO" id="GO:0009231">
    <property type="term" value="P:riboflavin biosynthetic process"/>
    <property type="evidence" value="ECO:0007669"/>
    <property type="project" value="TreeGrafter"/>
</dbReference>
<keyword evidence="7" id="KW-1185">Reference proteome</keyword>
<comment type="cofactor">
    <cofactor evidence="1">
        <name>Zn(2+)</name>
        <dbReference type="ChEBI" id="CHEBI:29105"/>
    </cofactor>
</comment>
<name>A0A939DNS6_9ALTE</name>
<dbReference type="PANTHER" id="PTHR35005">
    <property type="entry name" value="3-DEHYDRO-SCYLLO-INOSOSE HYDROLASE"/>
    <property type="match status" value="1"/>
</dbReference>